<keyword evidence="2" id="KW-1185">Reference proteome</keyword>
<organism evidence="1 2">
    <name type="scientific">Funneliformis geosporum</name>
    <dbReference type="NCBI Taxonomy" id="1117311"/>
    <lineage>
        <taxon>Eukaryota</taxon>
        <taxon>Fungi</taxon>
        <taxon>Fungi incertae sedis</taxon>
        <taxon>Mucoromycota</taxon>
        <taxon>Glomeromycotina</taxon>
        <taxon>Glomeromycetes</taxon>
        <taxon>Glomerales</taxon>
        <taxon>Glomeraceae</taxon>
        <taxon>Funneliformis</taxon>
    </lineage>
</organism>
<evidence type="ECO:0000313" key="2">
    <source>
        <dbReference type="Proteomes" id="UP001153678"/>
    </source>
</evidence>
<dbReference type="EMBL" id="CAMKVN010013048">
    <property type="protein sequence ID" value="CAI2195795.1"/>
    <property type="molecule type" value="Genomic_DNA"/>
</dbReference>
<comment type="caution">
    <text evidence="1">The sequence shown here is derived from an EMBL/GenBank/DDBJ whole genome shotgun (WGS) entry which is preliminary data.</text>
</comment>
<evidence type="ECO:0000313" key="1">
    <source>
        <dbReference type="EMBL" id="CAI2195795.1"/>
    </source>
</evidence>
<dbReference type="Proteomes" id="UP001153678">
    <property type="component" value="Unassembled WGS sequence"/>
</dbReference>
<sequence>KYICSKVVNERYAIHNYGLEFGNFKADLSLFIEDIEGHYYKKRELEKK</sequence>
<reference evidence="1" key="1">
    <citation type="submission" date="2022-08" db="EMBL/GenBank/DDBJ databases">
        <authorList>
            <person name="Kallberg Y."/>
            <person name="Tangrot J."/>
            <person name="Rosling A."/>
        </authorList>
    </citation>
    <scope>NUCLEOTIDE SEQUENCE</scope>
    <source>
        <strain evidence="1">Wild A</strain>
    </source>
</reference>
<proteinExistence type="predicted"/>
<feature type="non-terminal residue" evidence="1">
    <location>
        <position position="48"/>
    </location>
</feature>
<gene>
    <name evidence="1" type="ORF">FWILDA_LOCUS17255</name>
</gene>
<dbReference type="AlphaFoldDB" id="A0A9W4X1T0"/>
<accession>A0A9W4X1T0</accession>
<feature type="non-terminal residue" evidence="1">
    <location>
        <position position="1"/>
    </location>
</feature>
<protein>
    <submittedName>
        <fullName evidence="1">4755_t:CDS:1</fullName>
    </submittedName>
</protein>
<name>A0A9W4X1T0_9GLOM</name>